<dbReference type="EMBL" id="MU151193">
    <property type="protein sequence ID" value="KAF9447604.1"/>
    <property type="molecule type" value="Genomic_DNA"/>
</dbReference>
<feature type="non-terminal residue" evidence="1">
    <location>
        <position position="1"/>
    </location>
</feature>
<sequence>FNTFAFRDDPQAQHRRAVIIEFDAAIDRHLPSHATATITWLMMAHGGSWQEVHESPCPSQCSPPVTYQIFIQYVRNLDMTFHPISNHSYSGPRSINLITGRVFNNDGTTSPLQFRTAITVARRDGIAPLIRKTLHSYSQIRSTSLLAPDERPLEAYRPKAPIQLP</sequence>
<reference evidence="1" key="1">
    <citation type="submission" date="2020-11" db="EMBL/GenBank/DDBJ databases">
        <authorList>
            <consortium name="DOE Joint Genome Institute"/>
            <person name="Ahrendt S."/>
            <person name="Riley R."/>
            <person name="Andreopoulos W."/>
            <person name="Labutti K."/>
            <person name="Pangilinan J."/>
            <person name="Ruiz-Duenas F.J."/>
            <person name="Barrasa J.M."/>
            <person name="Sanchez-Garcia M."/>
            <person name="Camarero S."/>
            <person name="Miyauchi S."/>
            <person name="Serrano A."/>
            <person name="Linde D."/>
            <person name="Babiker R."/>
            <person name="Drula E."/>
            <person name="Ayuso-Fernandez I."/>
            <person name="Pacheco R."/>
            <person name="Padilla G."/>
            <person name="Ferreira P."/>
            <person name="Barriuso J."/>
            <person name="Kellner H."/>
            <person name="Castanera R."/>
            <person name="Alfaro M."/>
            <person name="Ramirez L."/>
            <person name="Pisabarro A.G."/>
            <person name="Kuo A."/>
            <person name="Tritt A."/>
            <person name="Lipzen A."/>
            <person name="He G."/>
            <person name="Yan M."/>
            <person name="Ng V."/>
            <person name="Cullen D."/>
            <person name="Martin F."/>
            <person name="Rosso M.-N."/>
            <person name="Henrissat B."/>
            <person name="Hibbett D."/>
            <person name="Martinez A.T."/>
            <person name="Grigoriev I.V."/>
        </authorList>
    </citation>
    <scope>NUCLEOTIDE SEQUENCE</scope>
    <source>
        <strain evidence="1">MF-IS2</strain>
    </source>
</reference>
<dbReference type="AlphaFoldDB" id="A0A9P5XAR7"/>
<evidence type="ECO:0000313" key="2">
    <source>
        <dbReference type="Proteomes" id="UP000807342"/>
    </source>
</evidence>
<dbReference type="Proteomes" id="UP000807342">
    <property type="component" value="Unassembled WGS sequence"/>
</dbReference>
<organism evidence="1 2">
    <name type="scientific">Macrolepiota fuliginosa MF-IS2</name>
    <dbReference type="NCBI Taxonomy" id="1400762"/>
    <lineage>
        <taxon>Eukaryota</taxon>
        <taxon>Fungi</taxon>
        <taxon>Dikarya</taxon>
        <taxon>Basidiomycota</taxon>
        <taxon>Agaricomycotina</taxon>
        <taxon>Agaricomycetes</taxon>
        <taxon>Agaricomycetidae</taxon>
        <taxon>Agaricales</taxon>
        <taxon>Agaricineae</taxon>
        <taxon>Agaricaceae</taxon>
        <taxon>Macrolepiota</taxon>
    </lineage>
</organism>
<proteinExistence type="predicted"/>
<keyword evidence="2" id="KW-1185">Reference proteome</keyword>
<name>A0A9P5XAR7_9AGAR</name>
<gene>
    <name evidence="1" type="ORF">P691DRAFT_802181</name>
</gene>
<comment type="caution">
    <text evidence="1">The sequence shown here is derived from an EMBL/GenBank/DDBJ whole genome shotgun (WGS) entry which is preliminary data.</text>
</comment>
<accession>A0A9P5XAR7</accession>
<evidence type="ECO:0000313" key="1">
    <source>
        <dbReference type="EMBL" id="KAF9447604.1"/>
    </source>
</evidence>
<protein>
    <submittedName>
        <fullName evidence="1">Uncharacterized protein</fullName>
    </submittedName>
</protein>